<evidence type="ECO:0000256" key="1">
    <source>
        <dbReference type="SAM" id="MobiDB-lite"/>
    </source>
</evidence>
<feature type="region of interest" description="Disordered" evidence="1">
    <location>
        <begin position="248"/>
        <end position="365"/>
    </location>
</feature>
<name>A0A699I0I6_TANCI</name>
<proteinExistence type="predicted"/>
<feature type="domain" description="Reverse transcriptase Ty1/copia-type" evidence="2">
    <location>
        <begin position="21"/>
        <end position="170"/>
    </location>
</feature>
<evidence type="ECO:0000259" key="2">
    <source>
        <dbReference type="Pfam" id="PF07727"/>
    </source>
</evidence>
<feature type="compositionally biased region" description="Basic and acidic residues" evidence="1">
    <location>
        <begin position="669"/>
        <end position="682"/>
    </location>
</feature>
<dbReference type="InterPro" id="IPR013103">
    <property type="entry name" value="RVT_2"/>
</dbReference>
<evidence type="ECO:0000313" key="3">
    <source>
        <dbReference type="EMBL" id="GEY99174.1"/>
    </source>
</evidence>
<feature type="compositionally biased region" description="Basic residues" evidence="1">
    <location>
        <begin position="254"/>
        <end position="266"/>
    </location>
</feature>
<dbReference type="AlphaFoldDB" id="A0A699I0I6"/>
<comment type="caution">
    <text evidence="3">The sequence shown here is derived from an EMBL/GenBank/DDBJ whole genome shotgun (WGS) entry which is preliminary data.</text>
</comment>
<protein>
    <submittedName>
        <fullName evidence="3">Retrovirus-related Pol polyprotein from transposon TNT 1-94</fullName>
    </submittedName>
</protein>
<feature type="compositionally biased region" description="Basic and acidic residues" evidence="1">
    <location>
        <begin position="314"/>
        <end position="323"/>
    </location>
</feature>
<gene>
    <name evidence="3" type="ORF">Tci_471148</name>
</gene>
<organism evidence="3">
    <name type="scientific">Tanacetum cinerariifolium</name>
    <name type="common">Dalmatian daisy</name>
    <name type="synonym">Chrysanthemum cinerariifolium</name>
    <dbReference type="NCBI Taxonomy" id="118510"/>
    <lineage>
        <taxon>Eukaryota</taxon>
        <taxon>Viridiplantae</taxon>
        <taxon>Streptophyta</taxon>
        <taxon>Embryophyta</taxon>
        <taxon>Tracheophyta</taxon>
        <taxon>Spermatophyta</taxon>
        <taxon>Magnoliopsida</taxon>
        <taxon>eudicotyledons</taxon>
        <taxon>Gunneridae</taxon>
        <taxon>Pentapetalae</taxon>
        <taxon>asterids</taxon>
        <taxon>campanulids</taxon>
        <taxon>Asterales</taxon>
        <taxon>Asteraceae</taxon>
        <taxon>Asteroideae</taxon>
        <taxon>Anthemideae</taxon>
        <taxon>Anthemidinae</taxon>
        <taxon>Tanacetum</taxon>
    </lineage>
</organism>
<dbReference type="Pfam" id="PF07727">
    <property type="entry name" value="RVT_2"/>
    <property type="match status" value="1"/>
</dbReference>
<dbReference type="EMBL" id="BKCJ010229751">
    <property type="protein sequence ID" value="GEY99174.1"/>
    <property type="molecule type" value="Genomic_DNA"/>
</dbReference>
<feature type="compositionally biased region" description="Acidic residues" evidence="1">
    <location>
        <begin position="294"/>
        <end position="313"/>
    </location>
</feature>
<accession>A0A699I0I6</accession>
<sequence>MTKPSWIDTMQEEIPESERLQVWELMPCPNKVMLIKVKWIYKVKTDEFVRVLKNRARLVAQGFRQNEGMDFKESFSPVARIDAILIFVANAANKNMTIFQMDVKTTFINGELKEEVYVSQLEGFVDQDNPSHVYKLKKALYGLKQAPRAIMYSITAQQVKLDLELVPKEKRLEIEKCNGRVLGLMEINSLNDVVVDHMHLPWRNFDALINKSLSGKTTGLDSFVSPKHKSFRFKKPAFPKLTIIPISTEEPTGKSKRVKRHAKKSTKAPSRGVVIRGTPEMSLSKKKEKVDVTQDNENESDFEHETDESELGLESDHEENKEDKDDEEEVKDEFVKTPSNESDDEDETKITDKADGDEDEEINYTTSQFYDDVDIRLNEPLDIDKGFVQEEGTYAVMTNVQQGNENLEILQVIEDAHMTRLTVPQKTKVPVTRSSHSSDLATKFLNFLDILYIDAEFVSPMDVHVHHEVPSHQSPTLFILPVSVISDSSPVFSIFISQSLPSFTPPPQQSTSTPPLTTEATNPPSTLFDFVLVFHFNNRVTTLEKEVVKLKKDPFHTQLIALVDDHLDARLRATNDEFMNFLSTSLTARIKEQVNNQLPQILPKEVSNLPPPPRLIEFELKKILIDKIDKSESYMEALEHREFYKELKNHMISTRLSFLLMGLKKRKTIKDAEPTKGPKAKESQSGSSKSDKSQSKSFGKSILSEEPEFGLQTQICHKIKRRTRVMMMKNPRKMLHLNVTGSSNLHNLKNLLILIRMLARLHNKDNQRWLIILASSAEKPSKTFDELMSTPIDFSAYIMNGLNITNLTQETLLGPAFRLLKGTRTNYAELEYDFEECYKALLEKLDWENPKGGDYPFDLTKPLPLVKIGNRQNVPIDYFFNNYLKYLQGGISAMTYTTSFTKTKAAQYQLPCIIDIVPNIWSPVKVIYDKHSL</sequence>
<reference evidence="3" key="1">
    <citation type="journal article" date="2019" name="Sci. Rep.">
        <title>Draft genome of Tanacetum cinerariifolium, the natural source of mosquito coil.</title>
        <authorList>
            <person name="Yamashiro T."/>
            <person name="Shiraishi A."/>
            <person name="Satake H."/>
            <person name="Nakayama K."/>
        </authorList>
    </citation>
    <scope>NUCLEOTIDE SEQUENCE</scope>
</reference>
<feature type="region of interest" description="Disordered" evidence="1">
    <location>
        <begin position="669"/>
        <end position="699"/>
    </location>
</feature>
<feature type="compositionally biased region" description="Basic and acidic residues" evidence="1">
    <location>
        <begin position="283"/>
        <end position="292"/>
    </location>
</feature>